<dbReference type="Proteomes" id="UP000001121">
    <property type="component" value="Plasmid pCCON31"/>
</dbReference>
<accession>A7ZGF2</accession>
<proteinExistence type="predicted"/>
<evidence type="ECO:0000313" key="1">
    <source>
        <dbReference type="EMBL" id="EAT97562.1"/>
    </source>
</evidence>
<keyword evidence="1" id="KW-0614">Plasmid</keyword>
<dbReference type="RefSeq" id="WP_012000871.1">
    <property type="nucleotide sequence ID" value="NC_009795.1"/>
</dbReference>
<dbReference type="AlphaFoldDB" id="A7ZGF2"/>
<dbReference type="OrthoDB" id="4570160at2"/>
<reference evidence="2" key="1">
    <citation type="submission" date="2007-10" db="EMBL/GenBank/DDBJ databases">
        <title>Genome sequence of Campylobacter concisus 13826 isolated from human feces.</title>
        <authorList>
            <person name="Fouts D.E."/>
            <person name="Mongodin E.F."/>
            <person name="Puiu D."/>
            <person name="Sebastian Y."/>
            <person name="Miller W.G."/>
            <person name="Mandrell R.E."/>
            <person name="On S."/>
            <person name="Nelson K.E."/>
        </authorList>
    </citation>
    <scope>NUCLEOTIDE SEQUENCE [LARGE SCALE GENOMIC DNA]</scope>
    <source>
        <strain evidence="2">13826</strain>
        <plasmid evidence="2">Plasmid pCCON31</plasmid>
    </source>
</reference>
<protein>
    <submittedName>
        <fullName evidence="1">Uncharacterized protein</fullName>
    </submittedName>
</protein>
<dbReference type="KEGG" id="cco:CCC13826_0632"/>
<evidence type="ECO:0000313" key="2">
    <source>
        <dbReference type="Proteomes" id="UP000001121"/>
    </source>
</evidence>
<dbReference type="EMBL" id="CP000793">
    <property type="protein sequence ID" value="EAT97562.1"/>
    <property type="molecule type" value="Genomic_DNA"/>
</dbReference>
<sequence>MSLTDKSFNETYRQSLSSNDLYNIELAINFIKQSSFYNTSLDNTNAFNPDKKQYEDRYIYLDSFTNNREFYDKNLKVDTKLSNDIANFATGFAKGGINLVKDTITGVYYLVSNPKEFVNALANIPNIPSEIKEGIDKGNLDVVLGDYESVTARDLEFIAGLTGPSAITNKAVKAAWDRFGKKSSGVTSDVTKIDNPAIEVVKDKDSAANVALYEKYKKELSNLEISSLFNKDGTLTKEAILKREQIIAGDNLGNIELIKELTKDGSNIKDWAKFKIDANKAEIHFYYNEKNNRAYYDMDYKTKFKVGKK</sequence>
<geneLocation type="plasmid" evidence="1 2">
    <name>pCCON31</name>
</geneLocation>
<organism evidence="1 2">
    <name type="scientific">Campylobacter concisus (strain 13826)</name>
    <dbReference type="NCBI Taxonomy" id="360104"/>
    <lineage>
        <taxon>Bacteria</taxon>
        <taxon>Pseudomonadati</taxon>
        <taxon>Campylobacterota</taxon>
        <taxon>Epsilonproteobacteria</taxon>
        <taxon>Campylobacterales</taxon>
        <taxon>Campylobacteraceae</taxon>
        <taxon>Campylobacter</taxon>
    </lineage>
</organism>
<gene>
    <name evidence="1" type="ORF">CCC13826_0632</name>
</gene>
<name>A7ZGF2_CAMC1</name>
<dbReference type="HOGENOM" id="CLU_899196_0_0_7"/>